<feature type="domain" description="YbhG-like alpha-helical hairpin" evidence="4">
    <location>
        <begin position="73"/>
        <end position="185"/>
    </location>
</feature>
<dbReference type="GO" id="GO:0030313">
    <property type="term" value="C:cell envelope"/>
    <property type="evidence" value="ECO:0007669"/>
    <property type="project" value="UniProtKB-SubCell"/>
</dbReference>
<dbReference type="Pfam" id="PF25881">
    <property type="entry name" value="HH_YBHG"/>
    <property type="match status" value="1"/>
</dbReference>
<accession>A0A2A5CE54</accession>
<evidence type="ECO:0000259" key="4">
    <source>
        <dbReference type="Pfam" id="PF25881"/>
    </source>
</evidence>
<dbReference type="InterPro" id="IPR050465">
    <property type="entry name" value="UPF0194_transport"/>
</dbReference>
<evidence type="ECO:0000313" key="6">
    <source>
        <dbReference type="EMBL" id="PCJ43815.1"/>
    </source>
</evidence>
<reference evidence="7" key="1">
    <citation type="submission" date="2017-08" db="EMBL/GenBank/DDBJ databases">
        <title>A dynamic microbial community with high functional redundancy inhabits the cold, oxic subseafloor aquifer.</title>
        <authorList>
            <person name="Tully B.J."/>
            <person name="Wheat C.G."/>
            <person name="Glazer B.T."/>
            <person name="Huber J.A."/>
        </authorList>
    </citation>
    <scope>NUCLEOTIDE SEQUENCE [LARGE SCALE GENOMIC DNA]</scope>
</reference>
<protein>
    <recommendedName>
        <fullName evidence="4">YbhG-like alpha-helical hairpin domain-containing protein</fullName>
    </recommendedName>
</protein>
<proteinExistence type="predicted"/>
<evidence type="ECO:0000313" key="7">
    <source>
        <dbReference type="Proteomes" id="UP000228987"/>
    </source>
</evidence>
<dbReference type="PROSITE" id="PS51257">
    <property type="entry name" value="PROKAR_LIPOPROTEIN"/>
    <property type="match status" value="1"/>
</dbReference>
<dbReference type="AlphaFoldDB" id="A0A2A5CE54"/>
<gene>
    <name evidence="6" type="ORF">COA71_02825</name>
    <name evidence="5" type="ORF">COA71_07295</name>
</gene>
<dbReference type="PANTHER" id="PTHR32347:SF29">
    <property type="entry name" value="UPF0194 MEMBRANE PROTEIN YBHG"/>
    <property type="match status" value="1"/>
</dbReference>
<dbReference type="InterPro" id="IPR059052">
    <property type="entry name" value="HH_YbhG-like"/>
</dbReference>
<comment type="subcellular location">
    <subcellularLocation>
        <location evidence="1">Cell envelope</location>
    </subcellularLocation>
</comment>
<dbReference type="EMBL" id="NVWI01000001">
    <property type="protein sequence ID" value="PCJ43815.1"/>
    <property type="molecule type" value="Genomic_DNA"/>
</dbReference>
<comment type="caution">
    <text evidence="5">The sequence shown here is derived from an EMBL/GenBank/DDBJ whole genome shotgun (WGS) entry which is preliminary data.</text>
</comment>
<dbReference type="PANTHER" id="PTHR32347">
    <property type="entry name" value="EFFLUX SYSTEM COMPONENT YKNX-RELATED"/>
    <property type="match status" value="1"/>
</dbReference>
<evidence type="ECO:0000256" key="1">
    <source>
        <dbReference type="ARBA" id="ARBA00004196"/>
    </source>
</evidence>
<dbReference type="Proteomes" id="UP000228987">
    <property type="component" value="Unassembled WGS sequence"/>
</dbReference>
<dbReference type="EMBL" id="NVWI01000004">
    <property type="protein sequence ID" value="PCJ41808.1"/>
    <property type="molecule type" value="Genomic_DNA"/>
</dbReference>
<evidence type="ECO:0000313" key="5">
    <source>
        <dbReference type="EMBL" id="PCJ41808.1"/>
    </source>
</evidence>
<dbReference type="Gene3D" id="2.40.30.170">
    <property type="match status" value="1"/>
</dbReference>
<sequence length="310" mass="33849">MHKSMLLPIVIFLVACEEMVPVAVGLLESDRVEISVESFEPIIAINVIEGQTVSAGEVLLAQDNVRILAREAEARASIANLEAVLAEQIAGPRNEVIEAAQATLRAVQVQYEINLLELGRLERLGADVATQERIDIARSQRDASQANIEQASARLRELEAGTRLEKIEQTRQLLVGANARLDVISIDKARLISLAPVAAIIDSLPFEIGERPPVGSVVAVLLTGEQPYARVYVPEALRINVRPGTQVSIKVDGIETPFAGTVRRIASEASFTPYYSLTESDRGRLSYLAEITLETQRERLPDGVPVEVIF</sequence>
<reference evidence="5" key="2">
    <citation type="journal article" date="2018" name="ISME J.">
        <title>A dynamic microbial community with high functional redundancy inhabits the cold, oxic subseafloor aquifer.</title>
        <authorList>
            <person name="Tully B.J."/>
            <person name="Wheat C.G."/>
            <person name="Glazer B.T."/>
            <person name="Huber J.A."/>
        </authorList>
    </citation>
    <scope>NUCLEOTIDE SEQUENCE</scope>
    <source>
        <strain evidence="5">NORP41</strain>
    </source>
</reference>
<evidence type="ECO:0000256" key="2">
    <source>
        <dbReference type="ARBA" id="ARBA00023054"/>
    </source>
</evidence>
<feature type="coiled-coil region" evidence="3">
    <location>
        <begin position="134"/>
        <end position="161"/>
    </location>
</feature>
<keyword evidence="2 3" id="KW-0175">Coiled coil</keyword>
<name>A0A2A5CE54_9GAMM</name>
<evidence type="ECO:0000256" key="3">
    <source>
        <dbReference type="SAM" id="Coils"/>
    </source>
</evidence>
<organism evidence="5 7">
    <name type="scientific">SAR86 cluster bacterium</name>
    <dbReference type="NCBI Taxonomy" id="2030880"/>
    <lineage>
        <taxon>Bacteria</taxon>
        <taxon>Pseudomonadati</taxon>
        <taxon>Pseudomonadota</taxon>
        <taxon>Gammaproteobacteria</taxon>
        <taxon>SAR86 cluster</taxon>
    </lineage>
</organism>